<dbReference type="Proteomes" id="UP001143981">
    <property type="component" value="Unassembled WGS sequence"/>
</dbReference>
<evidence type="ECO:0000256" key="9">
    <source>
        <dbReference type="SAM" id="Phobius"/>
    </source>
</evidence>
<dbReference type="EMBL" id="JANBOI010000268">
    <property type="protein sequence ID" value="KAJ1731999.1"/>
    <property type="molecule type" value="Genomic_DNA"/>
</dbReference>
<comment type="caution">
    <text evidence="10">The sequence shown here is derived from an EMBL/GenBank/DDBJ whole genome shotgun (WGS) entry which is preliminary data.</text>
</comment>
<evidence type="ECO:0000313" key="11">
    <source>
        <dbReference type="Proteomes" id="UP001143981"/>
    </source>
</evidence>
<evidence type="ECO:0000256" key="7">
    <source>
        <dbReference type="RuleBase" id="RU000477"/>
    </source>
</evidence>
<gene>
    <name evidence="10" type="primary">FPS1_1</name>
    <name evidence="10" type="ORF">LPJ61_002253</name>
</gene>
<dbReference type="PANTHER" id="PTHR43829:SF9">
    <property type="entry name" value="AQUAPORIN-9"/>
    <property type="match status" value="1"/>
</dbReference>
<protein>
    <submittedName>
        <fullName evidence="10">Glycerol channel</fullName>
    </submittedName>
</protein>
<dbReference type="GO" id="GO:0015254">
    <property type="term" value="F:glycerol channel activity"/>
    <property type="evidence" value="ECO:0007669"/>
    <property type="project" value="TreeGrafter"/>
</dbReference>
<evidence type="ECO:0000256" key="8">
    <source>
        <dbReference type="SAM" id="MobiDB-lite"/>
    </source>
</evidence>
<proteinExistence type="inferred from homology"/>
<evidence type="ECO:0000256" key="4">
    <source>
        <dbReference type="ARBA" id="ARBA00022692"/>
    </source>
</evidence>
<name>A0A9W8CZU4_9FUNG</name>
<dbReference type="SUPFAM" id="SSF81338">
    <property type="entry name" value="Aquaporin-like"/>
    <property type="match status" value="1"/>
</dbReference>
<reference evidence="10" key="1">
    <citation type="submission" date="2022-07" db="EMBL/GenBank/DDBJ databases">
        <title>Phylogenomic reconstructions and comparative analyses of Kickxellomycotina fungi.</title>
        <authorList>
            <person name="Reynolds N.K."/>
            <person name="Stajich J.E."/>
            <person name="Barry K."/>
            <person name="Grigoriev I.V."/>
            <person name="Crous P."/>
            <person name="Smith M.E."/>
        </authorList>
    </citation>
    <scope>NUCLEOTIDE SEQUENCE</scope>
    <source>
        <strain evidence="10">BCRC 34381</strain>
    </source>
</reference>
<comment type="similarity">
    <text evidence="2 7">Belongs to the MIP/aquaporin (TC 1.A.8) family.</text>
</comment>
<evidence type="ECO:0000256" key="1">
    <source>
        <dbReference type="ARBA" id="ARBA00004141"/>
    </source>
</evidence>
<dbReference type="GO" id="GO:0005886">
    <property type="term" value="C:plasma membrane"/>
    <property type="evidence" value="ECO:0007669"/>
    <property type="project" value="TreeGrafter"/>
</dbReference>
<dbReference type="Gene3D" id="1.20.1080.10">
    <property type="entry name" value="Glycerol uptake facilitator protein"/>
    <property type="match status" value="1"/>
</dbReference>
<feature type="transmembrane region" description="Helical" evidence="9">
    <location>
        <begin position="61"/>
        <end position="82"/>
    </location>
</feature>
<keyword evidence="3 7" id="KW-0813">Transport</keyword>
<sequence>MTRSSLSPSRYMSEAKSSGGRRTRGTPGNPEDRAGEEIEYASQKALRDTWVSRTRIFLAPYFAEFIGTGVFVLIGCGCNLTYTVLTTNAESAWMATSFGWGFGLMTGVFVAGGVSGAMLNPAVALSFAGYRGLPWIHVPFYFLAEFAGAFVAALLAYACFAHSLDPFDGYNRQISGPFGSAGAFGNFARPFIGNGAAFLSEAVGAALLVLGIFAITDTNNFPARSATPIAIGFLLTGLSLSIGYPTGGSFNPARDLGPRCAAAIWYGADVFTFHGSYTWVPVAGPLAGGILGATVYEALIVSRRAVVEDNESIASSEHRSISLE</sequence>
<keyword evidence="11" id="KW-1185">Reference proteome</keyword>
<dbReference type="InterPro" id="IPR023271">
    <property type="entry name" value="Aquaporin-like"/>
</dbReference>
<dbReference type="CDD" id="cd00333">
    <property type="entry name" value="MIP"/>
    <property type="match status" value="1"/>
</dbReference>
<dbReference type="NCBIfam" id="TIGR00861">
    <property type="entry name" value="MIP"/>
    <property type="match status" value="1"/>
</dbReference>
<evidence type="ECO:0000256" key="2">
    <source>
        <dbReference type="ARBA" id="ARBA00006175"/>
    </source>
</evidence>
<feature type="transmembrane region" description="Helical" evidence="9">
    <location>
        <begin position="191"/>
        <end position="214"/>
    </location>
</feature>
<dbReference type="PANTHER" id="PTHR43829">
    <property type="entry name" value="AQUAPORIN OR AQUAGLYCEROPORIN RELATED"/>
    <property type="match status" value="1"/>
</dbReference>
<dbReference type="PRINTS" id="PR00783">
    <property type="entry name" value="MINTRINSICP"/>
</dbReference>
<feature type="transmembrane region" description="Helical" evidence="9">
    <location>
        <begin position="102"/>
        <end position="128"/>
    </location>
</feature>
<dbReference type="AlphaFoldDB" id="A0A9W8CZU4"/>
<dbReference type="Pfam" id="PF00230">
    <property type="entry name" value="MIP"/>
    <property type="match status" value="1"/>
</dbReference>
<feature type="compositionally biased region" description="Polar residues" evidence="8">
    <location>
        <begin position="1"/>
        <end position="10"/>
    </location>
</feature>
<keyword evidence="5 9" id="KW-1133">Transmembrane helix</keyword>
<comment type="subcellular location">
    <subcellularLocation>
        <location evidence="1">Membrane</location>
        <topology evidence="1">Multi-pass membrane protein</topology>
    </subcellularLocation>
</comment>
<dbReference type="OrthoDB" id="3222at2759"/>
<organism evidence="10 11">
    <name type="scientific">Coemansia biformis</name>
    <dbReference type="NCBI Taxonomy" id="1286918"/>
    <lineage>
        <taxon>Eukaryota</taxon>
        <taxon>Fungi</taxon>
        <taxon>Fungi incertae sedis</taxon>
        <taxon>Zoopagomycota</taxon>
        <taxon>Kickxellomycotina</taxon>
        <taxon>Kickxellomycetes</taxon>
        <taxon>Kickxellales</taxon>
        <taxon>Kickxellaceae</taxon>
        <taxon>Coemansia</taxon>
    </lineage>
</organism>
<evidence type="ECO:0000313" key="10">
    <source>
        <dbReference type="EMBL" id="KAJ1731999.1"/>
    </source>
</evidence>
<feature type="transmembrane region" description="Helical" evidence="9">
    <location>
        <begin position="226"/>
        <end position="244"/>
    </location>
</feature>
<dbReference type="InterPro" id="IPR050363">
    <property type="entry name" value="MIP/Aquaporin"/>
</dbReference>
<feature type="transmembrane region" description="Helical" evidence="9">
    <location>
        <begin position="140"/>
        <end position="164"/>
    </location>
</feature>
<evidence type="ECO:0000256" key="6">
    <source>
        <dbReference type="ARBA" id="ARBA00023136"/>
    </source>
</evidence>
<accession>A0A9W8CZU4</accession>
<keyword evidence="4 7" id="KW-0812">Transmembrane</keyword>
<keyword evidence="6 9" id="KW-0472">Membrane</keyword>
<feature type="region of interest" description="Disordered" evidence="8">
    <location>
        <begin position="1"/>
        <end position="36"/>
    </location>
</feature>
<evidence type="ECO:0000256" key="3">
    <source>
        <dbReference type="ARBA" id="ARBA00022448"/>
    </source>
</evidence>
<evidence type="ECO:0000256" key="5">
    <source>
        <dbReference type="ARBA" id="ARBA00022989"/>
    </source>
</evidence>
<dbReference type="InterPro" id="IPR000425">
    <property type="entry name" value="MIP"/>
</dbReference>